<keyword evidence="2" id="KW-1185">Reference proteome</keyword>
<sequence length="84" mass="9470">MSHIESSSRSSVANDVYWQDEENGNKVTSVSASNVSSSQLKLYLDQYYPERYSVQGHLSDYDNRRGLSSAATILDTARELYKSI</sequence>
<comment type="caution">
    <text evidence="1">The sequence shown here is derived from an EMBL/GenBank/DDBJ whole genome shotgun (WGS) entry which is preliminary data.</text>
</comment>
<gene>
    <name evidence="1" type="ORF">CLO192961_LOCUS252348</name>
</gene>
<protein>
    <submittedName>
        <fullName evidence="1">Uncharacterized protein</fullName>
    </submittedName>
</protein>
<accession>A0ABY6UGX2</accession>
<evidence type="ECO:0000313" key="1">
    <source>
        <dbReference type="EMBL" id="VUC29294.1"/>
    </source>
</evidence>
<dbReference type="Proteomes" id="UP000766486">
    <property type="component" value="Unassembled WGS sequence"/>
</dbReference>
<reference evidence="1 2" key="1">
    <citation type="submission" date="2019-06" db="EMBL/GenBank/DDBJ databases">
        <authorList>
            <person name="Broberg M."/>
        </authorList>
    </citation>
    <scope>NUCLEOTIDE SEQUENCE [LARGE SCALE GENOMIC DNA]</scope>
</reference>
<proteinExistence type="predicted"/>
<evidence type="ECO:0000313" key="2">
    <source>
        <dbReference type="Proteomes" id="UP000766486"/>
    </source>
</evidence>
<name>A0ABY6UGX2_BIOOC</name>
<organism evidence="1 2">
    <name type="scientific">Bionectria ochroleuca</name>
    <name type="common">Gliocladium roseum</name>
    <dbReference type="NCBI Taxonomy" id="29856"/>
    <lineage>
        <taxon>Eukaryota</taxon>
        <taxon>Fungi</taxon>
        <taxon>Dikarya</taxon>
        <taxon>Ascomycota</taxon>
        <taxon>Pezizomycotina</taxon>
        <taxon>Sordariomycetes</taxon>
        <taxon>Hypocreomycetidae</taxon>
        <taxon>Hypocreales</taxon>
        <taxon>Bionectriaceae</taxon>
        <taxon>Clonostachys</taxon>
    </lineage>
</organism>
<dbReference type="EMBL" id="CABFNS010000798">
    <property type="protein sequence ID" value="VUC29294.1"/>
    <property type="molecule type" value="Genomic_DNA"/>
</dbReference>